<organism evidence="7 8">
    <name type="scientific">Gordonia jinghuaiqii</name>
    <dbReference type="NCBI Taxonomy" id="2758710"/>
    <lineage>
        <taxon>Bacteria</taxon>
        <taxon>Bacillati</taxon>
        <taxon>Actinomycetota</taxon>
        <taxon>Actinomycetes</taxon>
        <taxon>Mycobacteriales</taxon>
        <taxon>Gordoniaceae</taxon>
        <taxon>Gordonia</taxon>
    </lineage>
</organism>
<feature type="compositionally biased region" description="Low complexity" evidence="5">
    <location>
        <begin position="1"/>
        <end position="14"/>
    </location>
</feature>
<accession>A0A7D7RU78</accession>
<evidence type="ECO:0000256" key="5">
    <source>
        <dbReference type="SAM" id="MobiDB-lite"/>
    </source>
</evidence>
<dbReference type="CDD" id="cd04301">
    <property type="entry name" value="NAT_SF"/>
    <property type="match status" value="1"/>
</dbReference>
<keyword evidence="8" id="KW-1185">Reference proteome</keyword>
<evidence type="ECO:0000256" key="2">
    <source>
        <dbReference type="ARBA" id="ARBA00022737"/>
    </source>
</evidence>
<dbReference type="InterPro" id="IPR000182">
    <property type="entry name" value="GNAT_dom"/>
</dbReference>
<comment type="similarity">
    <text evidence="4">Belongs to the acetyltransferase family. MshD subfamily.</text>
</comment>
<dbReference type="GO" id="GO:0008999">
    <property type="term" value="F:protein-N-terminal-alanine acetyltransferase activity"/>
    <property type="evidence" value="ECO:0007669"/>
    <property type="project" value="TreeGrafter"/>
</dbReference>
<dbReference type="Pfam" id="PF00583">
    <property type="entry name" value="Acetyltransf_1"/>
    <property type="match status" value="1"/>
</dbReference>
<feature type="binding site" evidence="4">
    <location>
        <begin position="273"/>
        <end position="279"/>
    </location>
    <ligand>
        <name>acetyl-CoA</name>
        <dbReference type="ChEBI" id="CHEBI:57288"/>
        <label>2</label>
    </ligand>
</feature>
<dbReference type="NCBIfam" id="TIGR03448">
    <property type="entry name" value="mycothiol_MshD"/>
    <property type="match status" value="1"/>
</dbReference>
<feature type="binding site" evidence="4">
    <location>
        <position position="300"/>
    </location>
    <ligand>
        <name>1D-myo-inositol 2-(L-cysteinylamino)-2-deoxy-alpha-D-glucopyranoside</name>
        <dbReference type="ChEBI" id="CHEBI:58887"/>
    </ligand>
</feature>
<dbReference type="Proteomes" id="UP000515663">
    <property type="component" value="Chromosome"/>
</dbReference>
<gene>
    <name evidence="4 7" type="primary">mshD</name>
    <name evidence="7" type="ORF">H1R19_18615</name>
</gene>
<proteinExistence type="inferred from homology"/>
<feature type="binding site" evidence="4">
    <location>
        <position position="61"/>
    </location>
    <ligand>
        <name>1D-myo-inositol 2-(L-cysteinylamino)-2-deoxy-alpha-D-glucopyranoside</name>
        <dbReference type="ChEBI" id="CHEBI:58887"/>
    </ligand>
</feature>
<comment type="function">
    <text evidence="4">Catalyzes the transfer of acetyl from acetyl-CoA to desacetylmycothiol (Cys-GlcN-Ins) to form mycothiol.</text>
</comment>
<dbReference type="AlphaFoldDB" id="A0A7D7RU78"/>
<dbReference type="EMBL" id="CP059491">
    <property type="protein sequence ID" value="QMT04013.1"/>
    <property type="molecule type" value="Genomic_DNA"/>
</dbReference>
<evidence type="ECO:0000313" key="7">
    <source>
        <dbReference type="EMBL" id="QMT04013.1"/>
    </source>
</evidence>
<dbReference type="PANTHER" id="PTHR43617:SF31">
    <property type="entry name" value="MYCOTHIOL ACETYLTRANSFERASE"/>
    <property type="match status" value="1"/>
</dbReference>
<dbReference type="InterPro" id="IPR017813">
    <property type="entry name" value="Mycothiol_AcTrfase"/>
</dbReference>
<comment type="subunit">
    <text evidence="4">Monomer.</text>
</comment>
<evidence type="ECO:0000256" key="4">
    <source>
        <dbReference type="HAMAP-Rule" id="MF_01698"/>
    </source>
</evidence>
<dbReference type="HAMAP" id="MF_01698">
    <property type="entry name" value="MshD"/>
    <property type="match status" value="1"/>
</dbReference>
<feature type="region of interest" description="Disordered" evidence="5">
    <location>
        <begin position="1"/>
        <end position="26"/>
    </location>
</feature>
<feature type="binding site" evidence="4">
    <location>
        <begin position="305"/>
        <end position="310"/>
    </location>
    <ligand>
        <name>acetyl-CoA</name>
        <dbReference type="ChEBI" id="CHEBI:57288"/>
        <label>2</label>
    </ligand>
</feature>
<feature type="binding site" evidence="4">
    <location>
        <begin position="100"/>
        <end position="102"/>
    </location>
    <ligand>
        <name>acetyl-CoA</name>
        <dbReference type="ChEBI" id="CHEBI:57288"/>
        <label>1</label>
    </ligand>
</feature>
<dbReference type="EC" id="2.3.1.189" evidence="4"/>
<dbReference type="InterPro" id="IPR050276">
    <property type="entry name" value="MshD_Acetyltransferase"/>
</dbReference>
<dbReference type="InterPro" id="IPR016181">
    <property type="entry name" value="Acyl_CoA_acyltransferase"/>
</dbReference>
<comment type="caution">
    <text evidence="4">Lacks conserved residue(s) required for the propagation of feature annotation.</text>
</comment>
<feature type="domain" description="N-acetyltransferase" evidence="6">
    <location>
        <begin position="185"/>
        <end position="327"/>
    </location>
</feature>
<keyword evidence="3 4" id="KW-0012">Acyltransferase</keyword>
<evidence type="ECO:0000313" key="8">
    <source>
        <dbReference type="Proteomes" id="UP000515663"/>
    </source>
</evidence>
<feature type="binding site" evidence="4">
    <location>
        <position position="212"/>
    </location>
    <ligand>
        <name>1D-myo-inositol 2-(L-cysteinylamino)-2-deoxy-alpha-D-glucopyranoside</name>
        <dbReference type="ChEBI" id="CHEBI:58887"/>
    </ligand>
</feature>
<feature type="binding site" evidence="4">
    <location>
        <position position="254"/>
    </location>
    <ligand>
        <name>1D-myo-inositol 2-(L-cysteinylamino)-2-deoxy-alpha-D-glucopyranoside</name>
        <dbReference type="ChEBI" id="CHEBI:58887"/>
    </ligand>
</feature>
<dbReference type="PIRSF" id="PIRSF021524">
    <property type="entry name" value="MSH_acetyltransferase"/>
    <property type="match status" value="1"/>
</dbReference>
<dbReference type="PANTHER" id="PTHR43617">
    <property type="entry name" value="L-AMINO ACID N-ACETYLTRANSFERASE"/>
    <property type="match status" value="1"/>
</dbReference>
<evidence type="ECO:0000256" key="3">
    <source>
        <dbReference type="ARBA" id="ARBA00023315"/>
    </source>
</evidence>
<evidence type="ECO:0000259" key="6">
    <source>
        <dbReference type="PROSITE" id="PS51186"/>
    </source>
</evidence>
<name>A0A7D7RU78_9ACTN</name>
<protein>
    <recommendedName>
        <fullName evidence="4">Mycothiol acetyltransferase</fullName>
        <shortName evidence="4">MSH acetyltransferase</shortName>
        <ecNumber evidence="4">2.3.1.189</ecNumber>
    </recommendedName>
    <alternativeName>
        <fullName evidence="4">Mycothiol synthase</fullName>
    </alternativeName>
</protein>
<dbReference type="GO" id="GO:0010125">
    <property type="term" value="P:mycothiol biosynthetic process"/>
    <property type="evidence" value="ECO:0007669"/>
    <property type="project" value="UniProtKB-UniRule"/>
</dbReference>
<reference evidence="8" key="1">
    <citation type="submission" date="2020-07" db="EMBL/GenBank/DDBJ databases">
        <title>novel species isolated from the respiratory tract of Marmot.</title>
        <authorList>
            <person name="Zhang G."/>
        </authorList>
    </citation>
    <scope>NUCLEOTIDE SEQUENCE [LARGE SCALE GENOMIC DNA]</scope>
    <source>
        <strain evidence="8">686</strain>
    </source>
</reference>
<comment type="catalytic activity">
    <reaction evidence="4">
        <text>1D-myo-inositol 2-(L-cysteinylamino)-2-deoxy-alpha-D-glucopyranoside + acetyl-CoA = mycothiol + CoA + H(+)</text>
        <dbReference type="Rhea" id="RHEA:26172"/>
        <dbReference type="ChEBI" id="CHEBI:15378"/>
        <dbReference type="ChEBI" id="CHEBI:16768"/>
        <dbReference type="ChEBI" id="CHEBI:57287"/>
        <dbReference type="ChEBI" id="CHEBI:57288"/>
        <dbReference type="ChEBI" id="CHEBI:58887"/>
        <dbReference type="EC" id="2.3.1.189"/>
    </reaction>
</comment>
<dbReference type="GO" id="GO:0035447">
    <property type="term" value="F:mycothiol synthase activity"/>
    <property type="evidence" value="ECO:0007669"/>
    <property type="project" value="UniProtKB-UniRule"/>
</dbReference>
<feature type="binding site" evidence="4">
    <location>
        <begin position="266"/>
        <end position="268"/>
    </location>
    <ligand>
        <name>acetyl-CoA</name>
        <dbReference type="ChEBI" id="CHEBI:57288"/>
        <label>2</label>
    </ligand>
</feature>
<dbReference type="Gene3D" id="3.40.630.30">
    <property type="match status" value="1"/>
</dbReference>
<dbReference type="PROSITE" id="PS51186">
    <property type="entry name" value="GNAT"/>
    <property type="match status" value="1"/>
</dbReference>
<sequence length="327" mass="34973">MSPTSTTPSTVPIPLTRSSVPAPEADEVHVRRGALPREVADFAHRLVHAATAADGVSPLSEGAVKAVEAEEDSPVVHVWSDAGYANIVPGRDGEPSMIEAVVDPARRRRGHGRALLDAAFAAAPEPEGAGSPDGPGVRVWAHGDLPGAVALAAAMGLQKRRELLQLRRPVGQGHELPELVVDPTISLRTYAGPADDAEILRVNNAAFDWHPEQGGWSTEEITERVTADWFDPEGLFLAFDADDPDRLLGFHWTKMHDADLGEVYIVGVDPGAQGRGLGRLLTLAGLHHLARQGVSEINLYVEGDNTAALHTYDRLGFTRYAVDVAYG</sequence>
<dbReference type="KEGG" id="gji:H1R19_18615"/>
<dbReference type="SUPFAM" id="SSF55729">
    <property type="entry name" value="Acyl-CoA N-acyltransferases (Nat)"/>
    <property type="match status" value="1"/>
</dbReference>
<evidence type="ECO:0000256" key="1">
    <source>
        <dbReference type="ARBA" id="ARBA00022679"/>
    </source>
</evidence>
<feature type="binding site" evidence="4">
    <location>
        <position position="262"/>
    </location>
    <ligand>
        <name>1D-myo-inositol 2-(L-cysteinylamino)-2-deoxy-alpha-D-glucopyranoside</name>
        <dbReference type="ChEBI" id="CHEBI:58887"/>
    </ligand>
</feature>
<keyword evidence="1 4" id="KW-0808">Transferase</keyword>
<keyword evidence="2 4" id="KW-0677">Repeat</keyword>